<dbReference type="STRING" id="6186.A0A183L6W9"/>
<feature type="compositionally biased region" description="Polar residues" evidence="1">
    <location>
        <begin position="68"/>
        <end position="81"/>
    </location>
</feature>
<reference evidence="2 3" key="2">
    <citation type="submission" date="2018-11" db="EMBL/GenBank/DDBJ databases">
        <authorList>
            <consortium name="Pathogen Informatics"/>
        </authorList>
    </citation>
    <scope>NUCLEOTIDE SEQUENCE [LARGE SCALE GENOMIC DNA]</scope>
    <source>
        <strain evidence="2">Dakar</strain>
        <strain evidence="3">Dakar, Senegal</strain>
    </source>
</reference>
<protein>
    <submittedName>
        <fullName evidence="4">Ovule protein</fullName>
    </submittedName>
</protein>
<accession>A0A183L6W9</accession>
<dbReference type="WBParaSite" id="SCUD_0002309101-mRNA-1">
    <property type="protein sequence ID" value="SCUD_0002309101-mRNA-1"/>
    <property type="gene ID" value="SCUD_0002309101"/>
</dbReference>
<gene>
    <name evidence="2" type="ORF">SCUD_LOCUS23088</name>
</gene>
<keyword evidence="3" id="KW-1185">Reference proteome</keyword>
<organism evidence="4">
    <name type="scientific">Schistosoma curassoni</name>
    <dbReference type="NCBI Taxonomy" id="6186"/>
    <lineage>
        <taxon>Eukaryota</taxon>
        <taxon>Metazoa</taxon>
        <taxon>Spiralia</taxon>
        <taxon>Lophotrochozoa</taxon>
        <taxon>Platyhelminthes</taxon>
        <taxon>Trematoda</taxon>
        <taxon>Digenea</taxon>
        <taxon>Strigeidida</taxon>
        <taxon>Schistosomatoidea</taxon>
        <taxon>Schistosomatidae</taxon>
        <taxon>Schistosoma</taxon>
    </lineage>
</organism>
<evidence type="ECO:0000313" key="4">
    <source>
        <dbReference type="WBParaSite" id="SCUD_0002309101-mRNA-1"/>
    </source>
</evidence>
<dbReference type="Proteomes" id="UP000279833">
    <property type="component" value="Unassembled WGS sequence"/>
</dbReference>
<dbReference type="EMBL" id="UZAK01051993">
    <property type="protein sequence ID" value="VDP81311.1"/>
    <property type="molecule type" value="Genomic_DNA"/>
</dbReference>
<dbReference type="AlphaFoldDB" id="A0A183L6W9"/>
<reference evidence="4" key="1">
    <citation type="submission" date="2016-06" db="UniProtKB">
        <authorList>
            <consortium name="WormBaseParasite"/>
        </authorList>
    </citation>
    <scope>IDENTIFICATION</scope>
</reference>
<sequence>PSSLFPYSSTGVACLTRSQADDDNSSSSDTRQFFMDGVVLSECGLNTIKQALLKIQPKRHTNQKRLSDQQNQSVTDTGCEL</sequence>
<name>A0A183L6W9_9TREM</name>
<evidence type="ECO:0000256" key="1">
    <source>
        <dbReference type="SAM" id="MobiDB-lite"/>
    </source>
</evidence>
<evidence type="ECO:0000313" key="2">
    <source>
        <dbReference type="EMBL" id="VDP81311.1"/>
    </source>
</evidence>
<evidence type="ECO:0000313" key="3">
    <source>
        <dbReference type="Proteomes" id="UP000279833"/>
    </source>
</evidence>
<proteinExistence type="predicted"/>
<feature type="region of interest" description="Disordered" evidence="1">
    <location>
        <begin position="57"/>
        <end position="81"/>
    </location>
</feature>